<feature type="transmembrane region" description="Helical" evidence="14">
    <location>
        <begin position="143"/>
        <end position="160"/>
    </location>
</feature>
<feature type="region of interest" description="Disordered" evidence="15">
    <location>
        <begin position="110"/>
        <end position="136"/>
    </location>
</feature>
<name>A0A4Z1RLX1_9GAMM</name>
<comment type="similarity">
    <text evidence="2 14">Belongs to the type III secretion exporter family.</text>
</comment>
<evidence type="ECO:0000256" key="5">
    <source>
        <dbReference type="ARBA" id="ARBA00022475"/>
    </source>
</evidence>
<keyword evidence="5 14" id="KW-1003">Cell membrane</keyword>
<evidence type="ECO:0000256" key="14">
    <source>
        <dbReference type="RuleBase" id="RU364091"/>
    </source>
</evidence>
<sequence>MVQRRGVAGLLAQIVERNLPGKPVEAGKAQVRIGTDAAHGATDDLCGAGDGRRCRYAWRRPECNETVFALSPGVDPRSLPWQVCGSACRHGLRVRIRMLACAATGQEQAMADKDQGADKTEQPTPKKLRDARREGNVAKSKELTSTVLVMGWLCAAWMLLDFIGGRVVLLFDQSLQAVGQPFADNLPRMAMLAVDTLLWILLPLFGMAFALGLLIEFLQAGPVASMKKLVPKMDKMNPVEGIKKMFSMDNLVELVKSVLKSAALLGIGYLVLTRMLPELLRLPYSPPQAIGAAIWHAIKWILIWTIAVFFFVSALDVWYQKFSYIKKLRMSRRDIKQEVKENEGDPYVKQRRRQLHQEWAQQNMLGAVRSANVVVTNPTHIAVALQYEHGVTDLPVVVAKGEGAFAEEIKRAAEEAGVPILQNVPLARGLHEKAELDDYIGNEFFEAVAEVLHWAETVRRDGHG</sequence>
<dbReference type="PRINTS" id="PR00950">
    <property type="entry name" value="TYPE3IMSPROT"/>
</dbReference>
<dbReference type="SUPFAM" id="SSF160544">
    <property type="entry name" value="EscU C-terminal domain-like"/>
    <property type="match status" value="1"/>
</dbReference>
<proteinExistence type="inferred from homology"/>
<feature type="transmembrane region" description="Helical" evidence="14">
    <location>
        <begin position="251"/>
        <end position="272"/>
    </location>
</feature>
<evidence type="ECO:0000256" key="2">
    <source>
        <dbReference type="ARBA" id="ARBA00010690"/>
    </source>
</evidence>
<evidence type="ECO:0000256" key="7">
    <source>
        <dbReference type="ARBA" id="ARBA00022795"/>
    </source>
</evidence>
<keyword evidence="6 14" id="KW-0812">Transmembrane</keyword>
<dbReference type="GO" id="GO:0009306">
    <property type="term" value="P:protein secretion"/>
    <property type="evidence" value="ECO:0007669"/>
    <property type="project" value="InterPro"/>
</dbReference>
<accession>A0A4Z1RLX1</accession>
<evidence type="ECO:0000313" key="17">
    <source>
        <dbReference type="Proteomes" id="UP000298681"/>
    </source>
</evidence>
<protein>
    <recommendedName>
        <fullName evidence="3 14">Flagellar biosynthetic protein FlhB</fullName>
    </recommendedName>
</protein>
<keyword evidence="8 14" id="KW-0653">Protein transport</keyword>
<evidence type="ECO:0000256" key="1">
    <source>
        <dbReference type="ARBA" id="ARBA00004651"/>
    </source>
</evidence>
<dbReference type="InterPro" id="IPR006307">
    <property type="entry name" value="BsaZ-like"/>
</dbReference>
<dbReference type="EMBL" id="SPUH01000001">
    <property type="protein sequence ID" value="TKS55089.1"/>
    <property type="molecule type" value="Genomic_DNA"/>
</dbReference>
<organism evidence="16 17">
    <name type="scientific">Luteimonas yindakuii</name>
    <dbReference type="NCBI Taxonomy" id="2565782"/>
    <lineage>
        <taxon>Bacteria</taxon>
        <taxon>Pseudomonadati</taxon>
        <taxon>Pseudomonadota</taxon>
        <taxon>Gammaproteobacteria</taxon>
        <taxon>Lysobacterales</taxon>
        <taxon>Lysobacteraceae</taxon>
        <taxon>Luteimonas</taxon>
    </lineage>
</organism>
<keyword evidence="16" id="KW-0966">Cell projection</keyword>
<keyword evidence="7 14" id="KW-1005">Bacterial flagellum biogenesis</keyword>
<evidence type="ECO:0000256" key="9">
    <source>
        <dbReference type="ARBA" id="ARBA00022989"/>
    </source>
</evidence>
<evidence type="ECO:0000256" key="15">
    <source>
        <dbReference type="SAM" id="MobiDB-lite"/>
    </source>
</evidence>
<keyword evidence="16" id="KW-0969">Cilium</keyword>
<comment type="caution">
    <text evidence="16">The sequence shown here is derived from an EMBL/GenBank/DDBJ whole genome shotgun (WGS) entry which is preliminary data.</text>
</comment>
<dbReference type="Pfam" id="PF01312">
    <property type="entry name" value="Bac_export_2"/>
    <property type="match status" value="1"/>
</dbReference>
<keyword evidence="11 14" id="KW-0472">Membrane</keyword>
<dbReference type="AlphaFoldDB" id="A0A4Z1RLX1"/>
<dbReference type="Proteomes" id="UP000298681">
    <property type="component" value="Unassembled WGS sequence"/>
</dbReference>
<reference evidence="16 17" key="1">
    <citation type="submission" date="2019-01" db="EMBL/GenBank/DDBJ databases">
        <authorList>
            <person name="Zhang S."/>
        </authorList>
    </citation>
    <scope>NUCLEOTIDE SEQUENCE [LARGE SCALE GENOMIC DNA]</scope>
    <source>
        <strain evidence="16 17">1626</strain>
    </source>
</reference>
<keyword evidence="4 14" id="KW-0813">Transport</keyword>
<dbReference type="NCBIfam" id="TIGR01404">
    <property type="entry name" value="FlhB_rel_III"/>
    <property type="match status" value="1"/>
</dbReference>
<evidence type="ECO:0000256" key="11">
    <source>
        <dbReference type="ARBA" id="ARBA00023136"/>
    </source>
</evidence>
<keyword evidence="10" id="KW-0843">Virulence</keyword>
<evidence type="ECO:0000313" key="16">
    <source>
        <dbReference type="EMBL" id="TKS55089.1"/>
    </source>
</evidence>
<evidence type="ECO:0000256" key="8">
    <source>
        <dbReference type="ARBA" id="ARBA00022927"/>
    </source>
</evidence>
<keyword evidence="12 14" id="KW-1006">Bacterial flagellum protein export</keyword>
<gene>
    <name evidence="14 16" type="primary">flhB</name>
    <name evidence="16" type="ORF">E4582_10170</name>
</gene>
<keyword evidence="17" id="KW-1185">Reference proteome</keyword>
<evidence type="ECO:0000256" key="13">
    <source>
        <dbReference type="ARBA" id="ARBA00025078"/>
    </source>
</evidence>
<dbReference type="Gene3D" id="3.40.1690.10">
    <property type="entry name" value="secretion proteins EscU"/>
    <property type="match status" value="1"/>
</dbReference>
<dbReference type="InterPro" id="IPR006135">
    <property type="entry name" value="T3SS_substrate_exporter"/>
</dbReference>
<dbReference type="NCBIfam" id="TIGR00328">
    <property type="entry name" value="flhB"/>
    <property type="match status" value="1"/>
</dbReference>
<feature type="transmembrane region" description="Helical" evidence="14">
    <location>
        <begin position="197"/>
        <end position="218"/>
    </location>
</feature>
<keyword evidence="9 14" id="KW-1133">Transmembrane helix</keyword>
<feature type="transmembrane region" description="Helical" evidence="14">
    <location>
        <begin position="292"/>
        <end position="319"/>
    </location>
</feature>
<dbReference type="GO" id="GO:0005886">
    <property type="term" value="C:plasma membrane"/>
    <property type="evidence" value="ECO:0007669"/>
    <property type="project" value="UniProtKB-SubCell"/>
</dbReference>
<evidence type="ECO:0000256" key="6">
    <source>
        <dbReference type="ARBA" id="ARBA00022692"/>
    </source>
</evidence>
<feature type="compositionally biased region" description="Basic and acidic residues" evidence="15">
    <location>
        <begin position="127"/>
        <end position="136"/>
    </location>
</feature>
<dbReference type="PANTHER" id="PTHR30531:SF14">
    <property type="entry name" value="SURFACE PRESENTATION OF ANTIGENS PROTEIN SPAS"/>
    <property type="match status" value="1"/>
</dbReference>
<dbReference type="InterPro" id="IPR006136">
    <property type="entry name" value="FlhB"/>
</dbReference>
<evidence type="ECO:0000256" key="4">
    <source>
        <dbReference type="ARBA" id="ARBA00022448"/>
    </source>
</evidence>
<comment type="function">
    <text evidence="13 14">Required for formation of the rod structure in the basal body of the flagellar apparatus. Together with FliI and FliH, may constitute the export apparatus of flagellin.</text>
</comment>
<evidence type="ECO:0000256" key="10">
    <source>
        <dbReference type="ARBA" id="ARBA00023026"/>
    </source>
</evidence>
<feature type="compositionally biased region" description="Basic and acidic residues" evidence="15">
    <location>
        <begin position="110"/>
        <end position="121"/>
    </location>
</feature>
<evidence type="ECO:0000256" key="3">
    <source>
        <dbReference type="ARBA" id="ARBA00021622"/>
    </source>
</evidence>
<dbReference type="InterPro" id="IPR029025">
    <property type="entry name" value="T3SS_substrate_exporter_C"/>
</dbReference>
<keyword evidence="16" id="KW-0282">Flagellum</keyword>
<comment type="subcellular location">
    <subcellularLocation>
        <location evidence="1">Cell membrane</location>
        <topology evidence="1">Multi-pass membrane protein</topology>
    </subcellularLocation>
</comment>
<dbReference type="GO" id="GO:0044780">
    <property type="term" value="P:bacterial-type flagellum assembly"/>
    <property type="evidence" value="ECO:0007669"/>
    <property type="project" value="InterPro"/>
</dbReference>
<dbReference type="PANTHER" id="PTHR30531">
    <property type="entry name" value="FLAGELLAR BIOSYNTHETIC PROTEIN FLHB"/>
    <property type="match status" value="1"/>
</dbReference>
<evidence type="ECO:0000256" key="12">
    <source>
        <dbReference type="ARBA" id="ARBA00023225"/>
    </source>
</evidence>